<keyword evidence="2" id="KW-1185">Reference proteome</keyword>
<organism evidence="1 2">
    <name type="scientific">Melastoma candidum</name>
    <dbReference type="NCBI Taxonomy" id="119954"/>
    <lineage>
        <taxon>Eukaryota</taxon>
        <taxon>Viridiplantae</taxon>
        <taxon>Streptophyta</taxon>
        <taxon>Embryophyta</taxon>
        <taxon>Tracheophyta</taxon>
        <taxon>Spermatophyta</taxon>
        <taxon>Magnoliopsida</taxon>
        <taxon>eudicotyledons</taxon>
        <taxon>Gunneridae</taxon>
        <taxon>Pentapetalae</taxon>
        <taxon>rosids</taxon>
        <taxon>malvids</taxon>
        <taxon>Myrtales</taxon>
        <taxon>Melastomataceae</taxon>
        <taxon>Melastomatoideae</taxon>
        <taxon>Melastomateae</taxon>
        <taxon>Melastoma</taxon>
    </lineage>
</organism>
<sequence length="170" mass="19509">MLSHCFNQCSPKRGQKLGLIWNKLVGKRRMSREDFDHSLWNSVCVDIKGNATGLFVAARMRELYEAMGDRALEESNCHDLMTYIKDFEYENTLLIWHISTEICINTEGHVGDAYWKRRYSKILSIGLHDVSTDRIILRTCTAVSYIIPNIPCQPLIVKQVSNPLSSCLRA</sequence>
<evidence type="ECO:0000313" key="1">
    <source>
        <dbReference type="EMBL" id="KAI4312183.1"/>
    </source>
</evidence>
<dbReference type="EMBL" id="CM042890">
    <property type="protein sequence ID" value="KAI4312183.1"/>
    <property type="molecule type" value="Genomic_DNA"/>
</dbReference>
<dbReference type="Proteomes" id="UP001057402">
    <property type="component" value="Chromosome 11"/>
</dbReference>
<proteinExistence type="predicted"/>
<evidence type="ECO:0000313" key="2">
    <source>
        <dbReference type="Proteomes" id="UP001057402"/>
    </source>
</evidence>
<gene>
    <name evidence="1" type="ORF">MLD38_037024</name>
</gene>
<reference evidence="2" key="1">
    <citation type="journal article" date="2023" name="Front. Plant Sci.">
        <title>Chromosomal-level genome assembly of Melastoma candidum provides insights into trichome evolution.</title>
        <authorList>
            <person name="Zhong Y."/>
            <person name="Wu W."/>
            <person name="Sun C."/>
            <person name="Zou P."/>
            <person name="Liu Y."/>
            <person name="Dai S."/>
            <person name="Zhou R."/>
        </authorList>
    </citation>
    <scope>NUCLEOTIDE SEQUENCE [LARGE SCALE GENOMIC DNA]</scope>
</reference>
<accession>A0ACB9LM64</accession>
<name>A0ACB9LM64_9MYRT</name>
<protein>
    <submittedName>
        <fullName evidence="1">Uncharacterized protein</fullName>
    </submittedName>
</protein>
<comment type="caution">
    <text evidence="1">The sequence shown here is derived from an EMBL/GenBank/DDBJ whole genome shotgun (WGS) entry which is preliminary data.</text>
</comment>